<feature type="chain" id="PRO_5007125612" description="DUF3108 domain-containing protein" evidence="1">
    <location>
        <begin position="21"/>
        <end position="234"/>
    </location>
</feature>
<organism evidence="2 3">
    <name type="scientific">Thiobacillus denitrificans</name>
    <dbReference type="NCBI Taxonomy" id="36861"/>
    <lineage>
        <taxon>Bacteria</taxon>
        <taxon>Pseudomonadati</taxon>
        <taxon>Pseudomonadota</taxon>
        <taxon>Betaproteobacteria</taxon>
        <taxon>Nitrosomonadales</taxon>
        <taxon>Thiobacillaceae</taxon>
        <taxon>Thiobacillus</taxon>
    </lineage>
</organism>
<evidence type="ECO:0000313" key="3">
    <source>
        <dbReference type="Proteomes" id="UP000064243"/>
    </source>
</evidence>
<evidence type="ECO:0008006" key="4">
    <source>
        <dbReference type="Google" id="ProtNLM"/>
    </source>
</evidence>
<comment type="caution">
    <text evidence="2">The sequence shown here is derived from an EMBL/GenBank/DDBJ whole genome shotgun (WGS) entry which is preliminary data.</text>
</comment>
<gene>
    <name evidence="2" type="ORF">ABW22_15590</name>
</gene>
<dbReference type="PATRIC" id="fig|36861.3.peg.2972"/>
<proteinExistence type="predicted"/>
<dbReference type="OrthoDB" id="8559973at2"/>
<accession>A0A106BHS6</accession>
<dbReference type="InterPro" id="IPR021457">
    <property type="entry name" value="DUF3108"/>
</dbReference>
<dbReference type="AlphaFoldDB" id="A0A106BHS6"/>
<keyword evidence="1" id="KW-0732">Signal</keyword>
<dbReference type="EMBL" id="LDUG01000053">
    <property type="protein sequence ID" value="KVW92785.1"/>
    <property type="molecule type" value="Genomic_DNA"/>
</dbReference>
<protein>
    <recommendedName>
        <fullName evidence="4">DUF3108 domain-containing protein</fullName>
    </recommendedName>
</protein>
<reference evidence="2 3" key="1">
    <citation type="journal article" date="2015" name="Appl. Environ. Microbiol.">
        <title>Aerobic and Anaerobic Thiosulfate Oxidation by a Cold-Adapted, Subglacial Chemoautotroph.</title>
        <authorList>
            <person name="Harrold Z.R."/>
            <person name="Skidmore M.L."/>
            <person name="Hamilton T.L."/>
            <person name="Desch L."/>
            <person name="Amada K."/>
            <person name="van Gelder W."/>
            <person name="Glover K."/>
            <person name="Roden E.E."/>
            <person name="Boyd E.S."/>
        </authorList>
    </citation>
    <scope>NUCLEOTIDE SEQUENCE [LARGE SCALE GENOMIC DNA]</scope>
    <source>
        <strain evidence="2 3">RG</strain>
    </source>
</reference>
<feature type="signal peptide" evidence="1">
    <location>
        <begin position="1"/>
        <end position="20"/>
    </location>
</feature>
<sequence length="234" mass="26191">MIKTLLLAFGLFAAAAAAQAAAPQEMSLEYDLYRNGLKLGQVTDTFIRSSDRYTLTSETRASGPLKALWPGSIRLESTGDVTRQGLRPEQFQHARSDSPHKLATARLDWKQRSIAYQYKGESWTVDGLRDGAQDQLSQVYQFMFAPAVPADYSLQVVSGRDLNDYRYARSEGGTIETPLGPLVTQQYQRITRRPDEKAVTVWVAPARNNLPVQIRVSEDGVILEQRLVRASVRD</sequence>
<name>A0A106BHS6_THIDE</name>
<dbReference type="Pfam" id="PF11306">
    <property type="entry name" value="DUF3108"/>
    <property type="match status" value="1"/>
</dbReference>
<keyword evidence="3" id="KW-1185">Reference proteome</keyword>
<evidence type="ECO:0000313" key="2">
    <source>
        <dbReference type="EMBL" id="KVW92785.1"/>
    </source>
</evidence>
<dbReference type="RefSeq" id="WP_059758963.1">
    <property type="nucleotide sequence ID" value="NZ_LDUG01000053.1"/>
</dbReference>
<evidence type="ECO:0000256" key="1">
    <source>
        <dbReference type="SAM" id="SignalP"/>
    </source>
</evidence>
<dbReference type="Proteomes" id="UP000064243">
    <property type="component" value="Unassembled WGS sequence"/>
</dbReference>